<sequence length="266" mass="27381">MPSGSDTPRLGGQRVLLVYGLMGDLAVALQPLGLEYMQPLAEWLRAQGADASVVKLRTAESVAANAALLRAAILSDPRPALVIAHSKGGLEALAALLDPAAQARCMGFLAMQSPFHGSPVADVVVGAKPLEAAAGGFARMMRIGTEQGVRDLTTGVRRNWMAAAQGPIARLLAALPVACLATALAPGTARGRERLHLAAAQWMEKRGYGPNDGLVPVDSALIAGARHVVLAGSHIASVSRGPGRDPVAMMRVGLDALFSAAPRAAS</sequence>
<dbReference type="Proteomes" id="UP000831327">
    <property type="component" value="Chromosome"/>
</dbReference>
<name>A0ABM7Y004_9PROT</name>
<proteinExistence type="predicted"/>
<gene>
    <name evidence="1" type="ORF">Rmf_10280</name>
</gene>
<accession>A0ABM7Y004</accession>
<dbReference type="SUPFAM" id="SSF53474">
    <property type="entry name" value="alpha/beta-Hydrolases"/>
    <property type="match status" value="1"/>
</dbReference>
<evidence type="ECO:0000313" key="2">
    <source>
        <dbReference type="Proteomes" id="UP000831327"/>
    </source>
</evidence>
<dbReference type="RefSeq" id="WP_244458391.1">
    <property type="nucleotide sequence ID" value="NZ_AP025637.1"/>
</dbReference>
<protein>
    <recommendedName>
        <fullName evidence="3">Alpha/beta hydrolase</fullName>
    </recommendedName>
</protein>
<evidence type="ECO:0000313" key="1">
    <source>
        <dbReference type="EMBL" id="BDG71099.1"/>
    </source>
</evidence>
<dbReference type="EMBL" id="AP025637">
    <property type="protein sequence ID" value="BDG71099.1"/>
    <property type="molecule type" value="Genomic_DNA"/>
</dbReference>
<dbReference type="InterPro" id="IPR029058">
    <property type="entry name" value="AB_hydrolase_fold"/>
</dbReference>
<evidence type="ECO:0008006" key="3">
    <source>
        <dbReference type="Google" id="ProtNLM"/>
    </source>
</evidence>
<keyword evidence="2" id="KW-1185">Reference proteome</keyword>
<reference evidence="1 2" key="1">
    <citation type="journal article" date="2016" name="Microbes Environ.">
        <title>Phylogenetically diverse aerobic anoxygenic phototrophic bacteria isolated from epilithic biofilms in Tama river, Japan.</title>
        <authorList>
            <person name="Hirose S."/>
            <person name="Matsuura K."/>
            <person name="Haruta S."/>
        </authorList>
    </citation>
    <scope>NUCLEOTIDE SEQUENCE [LARGE SCALE GENOMIC DNA]</scope>
    <source>
        <strain evidence="1 2">S08</strain>
    </source>
</reference>
<dbReference type="Gene3D" id="3.40.50.1820">
    <property type="entry name" value="alpha/beta hydrolase"/>
    <property type="match status" value="1"/>
</dbReference>
<organism evidence="1 2">
    <name type="scientific">Roseomonas fluvialis</name>
    <dbReference type="NCBI Taxonomy" id="1750527"/>
    <lineage>
        <taxon>Bacteria</taxon>
        <taxon>Pseudomonadati</taxon>
        <taxon>Pseudomonadota</taxon>
        <taxon>Alphaproteobacteria</taxon>
        <taxon>Acetobacterales</taxon>
        <taxon>Roseomonadaceae</taxon>
        <taxon>Roseomonas</taxon>
    </lineage>
</organism>